<evidence type="ECO:0000259" key="6">
    <source>
        <dbReference type="PROSITE" id="PS50975"/>
    </source>
</evidence>
<sequence>MKSVCVLGNGQLGRMLRQAGEPLGIAVYPVGTDAEPEALPIRQSVITAEIERWPETALTRELASHPAFVNRDIFPRLADRLTQKQLLDQLGLATAPWQLLSDASEWPEVYARLGELAIVKRRTGGYDGRGQWRLRQPDCLTLPEECYGECIVEQGINFSGEVSLVGARGRDGTTVFYPLTHNLHHNGILLTSVALPEPDADQQRQAESMLSAIMQELDYVGVIAMECFVTPQGLLINELAPRVHNSGHWTQNGASVSQFELHLRAILGLALPKPVVFAPSVMVNIIGCALNLQWLEQPLVHLHWYEKEVRPGRKLGHLNLTDSDKLRLKDNLRALVSQLPEEYAAAIDWASDKL</sequence>
<dbReference type="InterPro" id="IPR016185">
    <property type="entry name" value="PreATP-grasp_dom_sf"/>
</dbReference>
<evidence type="ECO:0000313" key="9">
    <source>
        <dbReference type="Proteomes" id="UP000195729"/>
    </source>
</evidence>
<accession>A0A1Y0L5I6</accession>
<feature type="binding site" evidence="4">
    <location>
        <begin position="153"/>
        <end position="156"/>
    </location>
    <ligand>
        <name>ATP</name>
        <dbReference type="ChEBI" id="CHEBI:30616"/>
    </ligand>
</feature>
<dbReference type="Proteomes" id="UP000195814">
    <property type="component" value="Chromosome"/>
</dbReference>
<comment type="catalytic activity">
    <reaction evidence="4 5">
        <text>5-amino-1-(5-phospho-beta-D-ribosyl)imidazole + hydrogencarbonate + ATP = 5-carboxyamino-1-(5-phospho-D-ribosyl)imidazole + ADP + phosphate + 2 H(+)</text>
        <dbReference type="Rhea" id="RHEA:19317"/>
        <dbReference type="ChEBI" id="CHEBI:15378"/>
        <dbReference type="ChEBI" id="CHEBI:17544"/>
        <dbReference type="ChEBI" id="CHEBI:30616"/>
        <dbReference type="ChEBI" id="CHEBI:43474"/>
        <dbReference type="ChEBI" id="CHEBI:58730"/>
        <dbReference type="ChEBI" id="CHEBI:137981"/>
        <dbReference type="ChEBI" id="CHEBI:456216"/>
        <dbReference type="EC" id="6.3.4.18"/>
    </reaction>
</comment>
<dbReference type="OrthoDB" id="9804625at2"/>
<evidence type="ECO:0000313" key="8">
    <source>
        <dbReference type="EMBL" id="ARU97342.1"/>
    </source>
</evidence>
<feature type="binding site" evidence="4">
    <location>
        <position position="161"/>
    </location>
    <ligand>
        <name>ATP</name>
        <dbReference type="ChEBI" id="CHEBI:30616"/>
    </ligand>
</feature>
<gene>
    <name evidence="4 5" type="primary">purK</name>
    <name evidence="7" type="ORF">A7K98_05575</name>
    <name evidence="8" type="ORF">A7K99_05575</name>
</gene>
<dbReference type="EMBL" id="CP015581">
    <property type="protein sequence ID" value="ARU97342.1"/>
    <property type="molecule type" value="Genomic_DNA"/>
</dbReference>
<dbReference type="AlphaFoldDB" id="A0A1Y0L5I6"/>
<dbReference type="EC" id="6.3.4.18" evidence="4 5"/>
<evidence type="ECO:0000256" key="5">
    <source>
        <dbReference type="RuleBase" id="RU361200"/>
    </source>
</evidence>
<dbReference type="GO" id="GO:0004638">
    <property type="term" value="F:phosphoribosylaminoimidazole carboxylase activity"/>
    <property type="evidence" value="ECO:0007669"/>
    <property type="project" value="InterPro"/>
</dbReference>
<dbReference type="Pfam" id="PF02222">
    <property type="entry name" value="ATP-grasp"/>
    <property type="match status" value="1"/>
</dbReference>
<dbReference type="PANTHER" id="PTHR11609">
    <property type="entry name" value="PURINE BIOSYNTHESIS PROTEIN 6/7, PUR6/7"/>
    <property type="match status" value="1"/>
</dbReference>
<proteinExistence type="inferred from homology"/>
<evidence type="ECO:0000313" key="10">
    <source>
        <dbReference type="Proteomes" id="UP000195814"/>
    </source>
</evidence>
<protein>
    <recommendedName>
        <fullName evidence="4 5">N5-carboxyaminoimidazole ribonucleotide synthase</fullName>
        <shortName evidence="4 5">N5-CAIR synthase</shortName>
        <ecNumber evidence="4 5">6.3.4.18</ecNumber>
    </recommendedName>
    <alternativeName>
        <fullName evidence="4 5">5-(carboxyamino)imidazole ribonucleotide synthetase</fullName>
    </alternativeName>
</protein>
<dbReference type="RefSeq" id="WP_087487679.1">
    <property type="nucleotide sequence ID" value="NZ_CP015579.1"/>
</dbReference>
<feature type="binding site" evidence="4">
    <location>
        <begin position="125"/>
        <end position="131"/>
    </location>
    <ligand>
        <name>ATP</name>
        <dbReference type="ChEBI" id="CHEBI:30616"/>
    </ligand>
</feature>
<dbReference type="HAMAP" id="MF_01928">
    <property type="entry name" value="PurK"/>
    <property type="match status" value="1"/>
</dbReference>
<evidence type="ECO:0000313" key="7">
    <source>
        <dbReference type="EMBL" id="ARU93304.1"/>
    </source>
</evidence>
<dbReference type="InterPro" id="IPR005875">
    <property type="entry name" value="PurK"/>
</dbReference>
<dbReference type="Pfam" id="PF22660">
    <property type="entry name" value="RS_preATP-grasp-like"/>
    <property type="match status" value="1"/>
</dbReference>
<feature type="domain" description="ATP-grasp" evidence="6">
    <location>
        <begin position="84"/>
        <end position="267"/>
    </location>
</feature>
<dbReference type="SUPFAM" id="SSF52440">
    <property type="entry name" value="PreATP-grasp domain"/>
    <property type="match status" value="1"/>
</dbReference>
<comment type="similarity">
    <text evidence="4 5">Belongs to the PurK/PurT family.</text>
</comment>
<dbReference type="Gene3D" id="3.30.1490.20">
    <property type="entry name" value="ATP-grasp fold, A domain"/>
    <property type="match status" value="1"/>
</dbReference>
<feature type="binding site" evidence="4">
    <location>
        <position position="184"/>
    </location>
    <ligand>
        <name>ATP</name>
        <dbReference type="ChEBI" id="CHEBI:30616"/>
    </ligand>
</feature>
<dbReference type="InterPro" id="IPR011761">
    <property type="entry name" value="ATP-grasp"/>
</dbReference>
<organism evidence="7 10">
    <name type="scientific">Tatumella citrea</name>
    <name type="common">Pantoea citrea</name>
    <dbReference type="NCBI Taxonomy" id="53336"/>
    <lineage>
        <taxon>Bacteria</taxon>
        <taxon>Pseudomonadati</taxon>
        <taxon>Pseudomonadota</taxon>
        <taxon>Gammaproteobacteria</taxon>
        <taxon>Enterobacterales</taxon>
        <taxon>Erwiniaceae</taxon>
        <taxon>Tatumella</taxon>
    </lineage>
</organism>
<feature type="binding site" evidence="4">
    <location>
        <position position="80"/>
    </location>
    <ligand>
        <name>ATP</name>
        <dbReference type="ChEBI" id="CHEBI:30616"/>
    </ligand>
</feature>
<dbReference type="Pfam" id="PF17769">
    <property type="entry name" value="PurK_C"/>
    <property type="match status" value="1"/>
</dbReference>
<dbReference type="NCBIfam" id="TIGR01161">
    <property type="entry name" value="purK"/>
    <property type="match status" value="1"/>
</dbReference>
<reference evidence="9 10" key="1">
    <citation type="submission" date="2016-05" db="EMBL/GenBank/DDBJ databases">
        <title>Complete genome sequence of two 2,5-diketo-D-glunonic acid producing strain Tatumella citrea.</title>
        <authorList>
            <person name="Duan C."/>
            <person name="Yang J."/>
            <person name="Yang S."/>
        </authorList>
    </citation>
    <scope>NUCLEOTIDE SEQUENCE [LARGE SCALE GENOMIC DNA]</scope>
    <source>
        <strain evidence="8 9">ATCC 39140</strain>
        <strain evidence="7 10">DSM 13699</strain>
    </source>
</reference>
<dbReference type="GO" id="GO:0006189">
    <property type="term" value="P:'de novo' IMP biosynthetic process"/>
    <property type="evidence" value="ECO:0007669"/>
    <property type="project" value="UniProtKB-UniRule"/>
</dbReference>
<dbReference type="GO" id="GO:0034028">
    <property type="term" value="F:5-(carboxyamino)imidazole ribonucleotide synthase activity"/>
    <property type="evidence" value="ECO:0007669"/>
    <property type="project" value="UniProtKB-UniRule"/>
</dbReference>
<dbReference type="GO" id="GO:0005524">
    <property type="term" value="F:ATP binding"/>
    <property type="evidence" value="ECO:0007669"/>
    <property type="project" value="UniProtKB-UniRule"/>
</dbReference>
<dbReference type="Gene3D" id="3.30.470.20">
    <property type="entry name" value="ATP-grasp fold, B domain"/>
    <property type="match status" value="1"/>
</dbReference>
<comment type="function">
    <text evidence="5">Catalyzes the ATP-dependent conversion of 5-aminoimidazole ribonucleotide (AIR) and HCO(3)- to N5-carboxyaminoimidazole ribonucleotide (N5-CAIR).</text>
</comment>
<dbReference type="InterPro" id="IPR013815">
    <property type="entry name" value="ATP_grasp_subdomain_1"/>
</dbReference>
<evidence type="ECO:0000256" key="3">
    <source>
        <dbReference type="ARBA" id="ARBA00022840"/>
    </source>
</evidence>
<keyword evidence="1 4" id="KW-0547">Nucleotide-binding</keyword>
<dbReference type="PROSITE" id="PS50975">
    <property type="entry name" value="ATP_GRASP"/>
    <property type="match status" value="1"/>
</dbReference>
<dbReference type="PANTHER" id="PTHR11609:SF5">
    <property type="entry name" value="PHOSPHORIBOSYLAMINOIMIDAZOLE CARBOXYLASE"/>
    <property type="match status" value="1"/>
</dbReference>
<dbReference type="SUPFAM" id="SSF56059">
    <property type="entry name" value="Glutathione synthetase ATP-binding domain-like"/>
    <property type="match status" value="1"/>
</dbReference>
<evidence type="ECO:0000256" key="4">
    <source>
        <dbReference type="HAMAP-Rule" id="MF_01928"/>
    </source>
</evidence>
<dbReference type="Proteomes" id="UP000195729">
    <property type="component" value="Chromosome"/>
</dbReference>
<evidence type="ECO:0000256" key="2">
    <source>
        <dbReference type="ARBA" id="ARBA00022755"/>
    </source>
</evidence>
<dbReference type="Gene3D" id="3.40.50.20">
    <property type="match status" value="1"/>
</dbReference>
<dbReference type="InterPro" id="IPR011054">
    <property type="entry name" value="Rudment_hybrid_motif"/>
</dbReference>
<dbReference type="FunFam" id="3.40.50.20:FF:000017">
    <property type="entry name" value="N5-carboxyaminoimidazole ribonucleotide synthase"/>
    <property type="match status" value="1"/>
</dbReference>
<keyword evidence="2 4" id="KW-0658">Purine biosynthesis</keyword>
<dbReference type="InterPro" id="IPR040686">
    <property type="entry name" value="PurK_C"/>
</dbReference>
<dbReference type="EMBL" id="CP015579">
    <property type="protein sequence ID" value="ARU93304.1"/>
    <property type="molecule type" value="Genomic_DNA"/>
</dbReference>
<comment type="subunit">
    <text evidence="4 5">Homodimer.</text>
</comment>
<comment type="function">
    <text evidence="4">Catalyzes the ATP-dependent conversion of 5-aminoimidazole ribonucleotide (AIR) and HCO(3)(-) to N5-carboxyaminoimidazole ribonucleotide (N5-CAIR).</text>
</comment>
<dbReference type="UniPathway" id="UPA00074">
    <property type="reaction ID" value="UER00942"/>
</dbReference>
<dbReference type="NCBIfam" id="NF004678">
    <property type="entry name" value="PRK06019.1-4"/>
    <property type="match status" value="1"/>
</dbReference>
<dbReference type="GO" id="GO:0046872">
    <property type="term" value="F:metal ion binding"/>
    <property type="evidence" value="ECO:0007669"/>
    <property type="project" value="InterPro"/>
</dbReference>
<dbReference type="InterPro" id="IPR003135">
    <property type="entry name" value="ATP-grasp_carboxylate-amine"/>
</dbReference>
<dbReference type="InterPro" id="IPR054350">
    <property type="entry name" value="PurT/PurK_preATP-grasp"/>
</dbReference>
<keyword evidence="4 5" id="KW-0436">Ligase</keyword>
<keyword evidence="3 4" id="KW-0067">ATP-binding</keyword>
<evidence type="ECO:0000256" key="1">
    <source>
        <dbReference type="ARBA" id="ARBA00022741"/>
    </source>
</evidence>
<feature type="binding site" evidence="4">
    <location>
        <position position="120"/>
    </location>
    <ligand>
        <name>ATP</name>
        <dbReference type="ChEBI" id="CHEBI:30616"/>
    </ligand>
</feature>
<dbReference type="KEGG" id="tci:A7K98_05575"/>
<feature type="binding site" evidence="4">
    <location>
        <begin position="237"/>
        <end position="238"/>
    </location>
    <ligand>
        <name>ATP</name>
        <dbReference type="ChEBI" id="CHEBI:30616"/>
    </ligand>
</feature>
<dbReference type="GO" id="GO:0005829">
    <property type="term" value="C:cytosol"/>
    <property type="evidence" value="ECO:0007669"/>
    <property type="project" value="TreeGrafter"/>
</dbReference>
<keyword evidence="9" id="KW-1185">Reference proteome</keyword>
<dbReference type="SUPFAM" id="SSF51246">
    <property type="entry name" value="Rudiment single hybrid motif"/>
    <property type="match status" value="1"/>
</dbReference>
<name>A0A1Y0L5I6_TATCI</name>
<comment type="pathway">
    <text evidence="4 5">Purine metabolism; IMP biosynthesis via de novo pathway; 5-amino-1-(5-phospho-D-ribosyl)imidazole-4-carboxylate from 5-amino-1-(5-phospho-D-ribosyl)imidazole (N5-CAIR route): step 1/2.</text>
</comment>